<gene>
    <name evidence="2" type="ORF">OG727_34125</name>
</gene>
<keyword evidence="3" id="KW-1185">Reference proteome</keyword>
<dbReference type="EMBL" id="CP108473">
    <property type="protein sequence ID" value="WUS26922.1"/>
    <property type="molecule type" value="Genomic_DNA"/>
</dbReference>
<evidence type="ECO:0000256" key="1">
    <source>
        <dbReference type="SAM" id="MobiDB-lite"/>
    </source>
</evidence>
<feature type="compositionally biased region" description="Polar residues" evidence="1">
    <location>
        <begin position="69"/>
        <end position="80"/>
    </location>
</feature>
<evidence type="ECO:0000313" key="3">
    <source>
        <dbReference type="Proteomes" id="UP001432292"/>
    </source>
</evidence>
<protein>
    <submittedName>
        <fullName evidence="2">Uncharacterized protein</fullName>
    </submittedName>
</protein>
<proteinExistence type="predicted"/>
<organism evidence="2 3">
    <name type="scientific">Streptomyces caniferus</name>
    <dbReference type="NCBI Taxonomy" id="285557"/>
    <lineage>
        <taxon>Bacteria</taxon>
        <taxon>Bacillati</taxon>
        <taxon>Actinomycetota</taxon>
        <taxon>Actinomycetes</taxon>
        <taxon>Kitasatosporales</taxon>
        <taxon>Streptomycetaceae</taxon>
        <taxon>Streptomyces</taxon>
    </lineage>
</organism>
<sequence>MHDQLADELGERGEDVEDQAPAGGGGVEGFVQALKADLSFPEPADDGDQVPPSPALRECRPGSSMPKASASTSAAIQRQESGSRDRDWRNPT</sequence>
<accession>A0ABZ1VVU0</accession>
<dbReference type="RefSeq" id="WP_329129307.1">
    <property type="nucleotide sequence ID" value="NZ_CP108473.1"/>
</dbReference>
<feature type="region of interest" description="Disordered" evidence="1">
    <location>
        <begin position="1"/>
        <end position="92"/>
    </location>
</feature>
<evidence type="ECO:0000313" key="2">
    <source>
        <dbReference type="EMBL" id="WUS26922.1"/>
    </source>
</evidence>
<name>A0ABZ1VVU0_9ACTN</name>
<reference evidence="2" key="1">
    <citation type="submission" date="2022-10" db="EMBL/GenBank/DDBJ databases">
        <title>The complete genomes of actinobacterial strains from the NBC collection.</title>
        <authorList>
            <person name="Joergensen T.S."/>
            <person name="Alvarez Arevalo M."/>
            <person name="Sterndorff E.B."/>
            <person name="Faurdal D."/>
            <person name="Vuksanovic O."/>
            <person name="Mourched A.-S."/>
            <person name="Charusanti P."/>
            <person name="Shaw S."/>
            <person name="Blin K."/>
            <person name="Weber T."/>
        </authorList>
    </citation>
    <scope>NUCLEOTIDE SEQUENCE</scope>
    <source>
        <strain evidence="2">NBC_01256</strain>
    </source>
</reference>
<feature type="compositionally biased region" description="Basic and acidic residues" evidence="1">
    <location>
        <begin position="1"/>
        <end position="13"/>
    </location>
</feature>
<dbReference type="Proteomes" id="UP001432292">
    <property type="component" value="Chromosome"/>
</dbReference>
<feature type="compositionally biased region" description="Basic and acidic residues" evidence="1">
    <location>
        <begin position="81"/>
        <end position="92"/>
    </location>
</feature>